<dbReference type="GO" id="GO:0005506">
    <property type="term" value="F:iron ion binding"/>
    <property type="evidence" value="ECO:0007669"/>
    <property type="project" value="InterPro"/>
</dbReference>
<keyword evidence="9 13" id="KW-0408">Iron</keyword>
<evidence type="ECO:0000256" key="1">
    <source>
        <dbReference type="ARBA" id="ARBA00001060"/>
    </source>
</evidence>
<dbReference type="InterPro" id="IPR019774">
    <property type="entry name" value="Aromatic-AA_hydroxylase_C"/>
</dbReference>
<comment type="pathway">
    <text evidence="3">Amino-acid degradation; L-phenylalanine degradation; acetoacetate and fumarate from L-phenylalanine: step 1/6.</text>
</comment>
<keyword evidence="10" id="KW-0503">Monooxygenase</keyword>
<organism evidence="15 16">
    <name type="scientific">Sphingobium vermicomposti</name>
    <dbReference type="NCBI Taxonomy" id="529005"/>
    <lineage>
        <taxon>Bacteria</taxon>
        <taxon>Pseudomonadati</taxon>
        <taxon>Pseudomonadota</taxon>
        <taxon>Alphaproteobacteria</taxon>
        <taxon>Sphingomonadales</taxon>
        <taxon>Sphingomonadaceae</taxon>
        <taxon>Sphingobium</taxon>
    </lineage>
</organism>
<evidence type="ECO:0000256" key="9">
    <source>
        <dbReference type="ARBA" id="ARBA00023004"/>
    </source>
</evidence>
<comment type="catalytic activity">
    <reaction evidence="1">
        <text>(6R)-L-erythro-5,6,7,8-tetrahydrobiopterin + L-phenylalanine + O2 = (4aS,6R)-4a-hydroxy-L-erythro-5,6,7,8-tetrahydrobiopterin + L-tyrosine</text>
        <dbReference type="Rhea" id="RHEA:20273"/>
        <dbReference type="ChEBI" id="CHEBI:15379"/>
        <dbReference type="ChEBI" id="CHEBI:15642"/>
        <dbReference type="ChEBI" id="CHEBI:58095"/>
        <dbReference type="ChEBI" id="CHEBI:58315"/>
        <dbReference type="ChEBI" id="CHEBI:59560"/>
        <dbReference type="EC" id="1.14.16.1"/>
    </reaction>
</comment>
<evidence type="ECO:0000256" key="7">
    <source>
        <dbReference type="ARBA" id="ARBA00022723"/>
    </source>
</evidence>
<evidence type="ECO:0000256" key="8">
    <source>
        <dbReference type="ARBA" id="ARBA00023002"/>
    </source>
</evidence>
<evidence type="ECO:0000256" key="6">
    <source>
        <dbReference type="ARBA" id="ARBA00020276"/>
    </source>
</evidence>
<comment type="caution">
    <text evidence="15">The sequence shown here is derived from an EMBL/GenBank/DDBJ whole genome shotgun (WGS) entry which is preliminary data.</text>
</comment>
<dbReference type="Proteomes" id="UP000576821">
    <property type="component" value="Unassembled WGS sequence"/>
</dbReference>
<evidence type="ECO:0000313" key="16">
    <source>
        <dbReference type="Proteomes" id="UP000576821"/>
    </source>
</evidence>
<dbReference type="SUPFAM" id="SSF56534">
    <property type="entry name" value="Aromatic aminoacid monoxygenases, catalytic and oligomerization domains"/>
    <property type="match status" value="1"/>
</dbReference>
<dbReference type="InterPro" id="IPR036329">
    <property type="entry name" value="Aro-AA_hydroxylase_C_sf"/>
</dbReference>
<dbReference type="InterPro" id="IPR001273">
    <property type="entry name" value="ArAA_hydroxylase"/>
</dbReference>
<feature type="binding site" evidence="13">
    <location>
        <position position="173"/>
    </location>
    <ligand>
        <name>Fe cation</name>
        <dbReference type="ChEBI" id="CHEBI:24875"/>
    </ligand>
</feature>
<evidence type="ECO:0000256" key="13">
    <source>
        <dbReference type="PIRSR" id="PIRSR601273-2"/>
    </source>
</evidence>
<feature type="domain" description="Biopterin-dependent aromatic amino acid hydroxylase family profile" evidence="14">
    <location>
        <begin position="1"/>
        <end position="286"/>
    </location>
</feature>
<dbReference type="InterPro" id="IPR005960">
    <property type="entry name" value="Phe-4-hydroxylase_mono"/>
</dbReference>
<name>A0A846MAK2_9SPHN</name>
<evidence type="ECO:0000313" key="15">
    <source>
        <dbReference type="EMBL" id="NIJ18288.1"/>
    </source>
</evidence>
<evidence type="ECO:0000256" key="5">
    <source>
        <dbReference type="ARBA" id="ARBA00011995"/>
    </source>
</evidence>
<dbReference type="Gene3D" id="1.10.800.10">
    <property type="entry name" value="Aromatic amino acid hydroxylase"/>
    <property type="match status" value="1"/>
</dbReference>
<dbReference type="NCBIfam" id="NF008877">
    <property type="entry name" value="PRK11913.1-2"/>
    <property type="match status" value="1"/>
</dbReference>
<feature type="binding site" evidence="13">
    <location>
        <position position="132"/>
    </location>
    <ligand>
        <name>Fe cation</name>
        <dbReference type="ChEBI" id="CHEBI:24875"/>
    </ligand>
</feature>
<dbReference type="PRINTS" id="PR00372">
    <property type="entry name" value="FYWHYDRXLASE"/>
</dbReference>
<sequence length="286" mass="32788">MANEPLIRPIEAAPDWTVPQDWDAYTPQDHAMWDRLFERQASMLPGRAVSEFTDGLDVLRMTRKGIPDFAELSDRLMKLTGWQVVAVPGLVPDRVFFEHLANRRFVAARFIRSPEQLDYLQEPDVFHDVFGHVPLLAHPVFADYMQAYGEGGLKADGLGAIEYLARLYWYTVEFGLIRQGDALKLYGAGIVSSHGESLFALDDASPNRLGFDLKRVMRTRYRIDDYQQSYFVIDSFDDLLNHTTQMDFTPLYRELESLTDLDVDTVLPEDKVLNRGTQAYVRAKML</sequence>
<dbReference type="Pfam" id="PF00351">
    <property type="entry name" value="Biopterin_H"/>
    <property type="match status" value="1"/>
</dbReference>
<comment type="cofactor">
    <cofactor evidence="2 13">
        <name>Fe(2+)</name>
        <dbReference type="ChEBI" id="CHEBI:29033"/>
    </cofactor>
</comment>
<keyword evidence="16" id="KW-1185">Reference proteome</keyword>
<dbReference type="EC" id="1.14.16.1" evidence="5"/>
<dbReference type="PANTHER" id="PTHR11473">
    <property type="entry name" value="AROMATIC AMINO ACID HYDROXYLASE"/>
    <property type="match status" value="1"/>
</dbReference>
<accession>A0A846MAK2</accession>
<dbReference type="PANTHER" id="PTHR11473:SF24">
    <property type="entry name" value="PHENYLALANINE-4-HYDROXYLASE"/>
    <property type="match status" value="1"/>
</dbReference>
<evidence type="ECO:0000256" key="3">
    <source>
        <dbReference type="ARBA" id="ARBA00005088"/>
    </source>
</evidence>
<reference evidence="15 16" key="1">
    <citation type="submission" date="2020-03" db="EMBL/GenBank/DDBJ databases">
        <title>Genomic Encyclopedia of Type Strains, Phase IV (KMG-IV): sequencing the most valuable type-strain genomes for metagenomic binning, comparative biology and taxonomic classification.</title>
        <authorList>
            <person name="Goeker M."/>
        </authorList>
    </citation>
    <scope>NUCLEOTIDE SEQUENCE [LARGE SCALE GENOMIC DNA]</scope>
    <source>
        <strain evidence="15 16">DSM 21299</strain>
    </source>
</reference>
<feature type="binding site" evidence="13">
    <location>
        <position position="127"/>
    </location>
    <ligand>
        <name>Fe cation</name>
        <dbReference type="ChEBI" id="CHEBI:24875"/>
    </ligand>
</feature>
<dbReference type="UniPathway" id="UPA00139">
    <property type="reaction ID" value="UER00337"/>
</dbReference>
<dbReference type="AlphaFoldDB" id="A0A846MAK2"/>
<dbReference type="RefSeq" id="WP_167305143.1">
    <property type="nucleotide sequence ID" value="NZ_JAASQR010000004.1"/>
</dbReference>
<evidence type="ECO:0000256" key="11">
    <source>
        <dbReference type="ARBA" id="ARBA00023232"/>
    </source>
</evidence>
<evidence type="ECO:0000256" key="2">
    <source>
        <dbReference type="ARBA" id="ARBA00001954"/>
    </source>
</evidence>
<dbReference type="InterPro" id="IPR018301">
    <property type="entry name" value="ArAA_hydroxylase_Fe/CU_BS"/>
</dbReference>
<dbReference type="CDD" id="cd03348">
    <property type="entry name" value="pro_PheOH"/>
    <property type="match status" value="1"/>
</dbReference>
<dbReference type="NCBIfam" id="TIGR01267">
    <property type="entry name" value="Phe4hydrox_mono"/>
    <property type="match status" value="1"/>
</dbReference>
<keyword evidence="8 15" id="KW-0560">Oxidoreductase</keyword>
<keyword evidence="7 13" id="KW-0479">Metal-binding</keyword>
<evidence type="ECO:0000256" key="4">
    <source>
        <dbReference type="ARBA" id="ARBA00009712"/>
    </source>
</evidence>
<dbReference type="GO" id="GO:0006559">
    <property type="term" value="P:L-phenylalanine catabolic process"/>
    <property type="evidence" value="ECO:0007669"/>
    <property type="project" value="UniProtKB-UniPathway"/>
</dbReference>
<evidence type="ECO:0000259" key="14">
    <source>
        <dbReference type="PROSITE" id="PS51410"/>
    </source>
</evidence>
<gene>
    <name evidence="15" type="ORF">FHS54_003288</name>
</gene>
<dbReference type="PROSITE" id="PS51410">
    <property type="entry name" value="BH4_AAA_HYDROXYL_2"/>
    <property type="match status" value="1"/>
</dbReference>
<evidence type="ECO:0000256" key="10">
    <source>
        <dbReference type="ARBA" id="ARBA00023033"/>
    </source>
</evidence>
<evidence type="ECO:0000256" key="12">
    <source>
        <dbReference type="ARBA" id="ARBA00029922"/>
    </source>
</evidence>
<dbReference type="PROSITE" id="PS00367">
    <property type="entry name" value="BH4_AAA_HYDROXYL_1"/>
    <property type="match status" value="1"/>
</dbReference>
<dbReference type="EMBL" id="JAASQR010000004">
    <property type="protein sequence ID" value="NIJ18288.1"/>
    <property type="molecule type" value="Genomic_DNA"/>
</dbReference>
<dbReference type="InterPro" id="IPR036951">
    <property type="entry name" value="ArAA_hydroxylase_sf"/>
</dbReference>
<keyword evidence="11" id="KW-0585">Phenylalanine catabolism</keyword>
<protein>
    <recommendedName>
        <fullName evidence="6">Phenylalanine-4-hydroxylase</fullName>
        <ecNumber evidence="5">1.14.16.1</ecNumber>
    </recommendedName>
    <alternativeName>
        <fullName evidence="12">Phe-4-monooxygenase</fullName>
    </alternativeName>
</protein>
<dbReference type="GO" id="GO:0004505">
    <property type="term" value="F:phenylalanine 4-monooxygenase activity"/>
    <property type="evidence" value="ECO:0007669"/>
    <property type="project" value="UniProtKB-EC"/>
</dbReference>
<proteinExistence type="inferred from homology"/>
<comment type="similarity">
    <text evidence="4">Belongs to the biopterin-dependent aromatic amino acid hydroxylase family.</text>
</comment>